<dbReference type="GO" id="GO:0004386">
    <property type="term" value="F:helicase activity"/>
    <property type="evidence" value="ECO:0007669"/>
    <property type="project" value="UniProtKB-KW"/>
</dbReference>
<dbReference type="InterPro" id="IPR027417">
    <property type="entry name" value="P-loop_NTPase"/>
</dbReference>
<accession>A0A914MR30</accession>
<dbReference type="Proteomes" id="UP000887563">
    <property type="component" value="Unplaced"/>
</dbReference>
<keyword evidence="3" id="KW-0547">Nucleotide-binding</keyword>
<protein>
    <submittedName>
        <fullName evidence="9">Uncharacterized protein</fullName>
    </submittedName>
</protein>
<keyword evidence="5" id="KW-0067">ATP-binding</keyword>
<reference evidence="9" key="1">
    <citation type="submission" date="2022-11" db="UniProtKB">
        <authorList>
            <consortium name="WormBaseParasite"/>
        </authorList>
    </citation>
    <scope>IDENTIFICATION</scope>
</reference>
<keyword evidence="7" id="KW-0539">Nucleus</keyword>
<evidence type="ECO:0000256" key="7">
    <source>
        <dbReference type="ARBA" id="ARBA00023242"/>
    </source>
</evidence>
<evidence type="ECO:0000256" key="5">
    <source>
        <dbReference type="ARBA" id="ARBA00022840"/>
    </source>
</evidence>
<name>A0A914MR30_MELIC</name>
<dbReference type="SUPFAM" id="SSF52540">
    <property type="entry name" value="P-loop containing nucleoside triphosphate hydrolases"/>
    <property type="match status" value="1"/>
</dbReference>
<dbReference type="PANTHER" id="PTHR45797">
    <property type="entry name" value="RAD54-LIKE"/>
    <property type="match status" value="1"/>
</dbReference>
<evidence type="ECO:0000313" key="9">
    <source>
        <dbReference type="WBParaSite" id="Minc3s02459g30157"/>
    </source>
</evidence>
<dbReference type="GO" id="GO:0016887">
    <property type="term" value="F:ATP hydrolysis activity"/>
    <property type="evidence" value="ECO:0007669"/>
    <property type="project" value="InterPro"/>
</dbReference>
<evidence type="ECO:0000256" key="3">
    <source>
        <dbReference type="ARBA" id="ARBA00022741"/>
    </source>
</evidence>
<comment type="similarity">
    <text evidence="2">Belongs to the SNF2/RAD54 helicase family.</text>
</comment>
<dbReference type="AlphaFoldDB" id="A0A914MR30"/>
<evidence type="ECO:0000256" key="2">
    <source>
        <dbReference type="ARBA" id="ARBA00007025"/>
    </source>
</evidence>
<dbReference type="GO" id="GO:0005524">
    <property type="term" value="F:ATP binding"/>
    <property type="evidence" value="ECO:0007669"/>
    <property type="project" value="UniProtKB-KW"/>
</dbReference>
<dbReference type="GO" id="GO:0005634">
    <property type="term" value="C:nucleus"/>
    <property type="evidence" value="ECO:0007669"/>
    <property type="project" value="UniProtKB-SubCell"/>
</dbReference>
<dbReference type="GO" id="GO:0003677">
    <property type="term" value="F:DNA binding"/>
    <property type="evidence" value="ECO:0007669"/>
    <property type="project" value="UniProtKB-KW"/>
</dbReference>
<sequence>MGVGRSWNPSHDTQSLFRVYRFGQVKPVYIYRFVAQGTMEERIYNRQVTKESIAKRVTQAAQIQRHYTSQELEEMYLFEPDTLSNDKLDGQGPRLDPPKDRLLGDIILEKTDAIVSYHPHDILFDELEDERLNDEERAEAWRDYERERAGISYDGGPLGNQALPPLFPTTQFFQQQQAYQLALQQQFQFSKSMELLFQLYRSDRIYNRSLKVNGMTHQMAMSIFKIKTFLAYFIYFVPKNLSGKVNDSEGVKRYFVSIVDQALQQNESPQVLYAKALFILSTTINLVKDLPQCSIGVRYISNLFPDIEKIGKNIL</sequence>
<proteinExistence type="inferred from homology"/>
<keyword evidence="4" id="KW-0378">Hydrolase</keyword>
<organism evidence="8 9">
    <name type="scientific">Meloidogyne incognita</name>
    <name type="common">Southern root-knot nematode worm</name>
    <name type="synonym">Oxyuris incognita</name>
    <dbReference type="NCBI Taxonomy" id="6306"/>
    <lineage>
        <taxon>Eukaryota</taxon>
        <taxon>Metazoa</taxon>
        <taxon>Ecdysozoa</taxon>
        <taxon>Nematoda</taxon>
        <taxon>Chromadorea</taxon>
        <taxon>Rhabditida</taxon>
        <taxon>Tylenchina</taxon>
        <taxon>Tylenchomorpha</taxon>
        <taxon>Tylenchoidea</taxon>
        <taxon>Meloidogynidae</taxon>
        <taxon>Meloidogyninae</taxon>
        <taxon>Meloidogyne</taxon>
        <taxon>Meloidogyne incognita group</taxon>
    </lineage>
</organism>
<comment type="subcellular location">
    <subcellularLocation>
        <location evidence="1">Nucleus</location>
    </subcellularLocation>
</comment>
<evidence type="ECO:0000256" key="6">
    <source>
        <dbReference type="ARBA" id="ARBA00023125"/>
    </source>
</evidence>
<keyword evidence="4" id="KW-0347">Helicase</keyword>
<dbReference type="InterPro" id="IPR044574">
    <property type="entry name" value="ARIP4-like"/>
</dbReference>
<keyword evidence="6" id="KW-0238">DNA-binding</keyword>
<evidence type="ECO:0000313" key="8">
    <source>
        <dbReference type="Proteomes" id="UP000887563"/>
    </source>
</evidence>
<evidence type="ECO:0000256" key="4">
    <source>
        <dbReference type="ARBA" id="ARBA00022806"/>
    </source>
</evidence>
<dbReference type="PANTHER" id="PTHR45797:SF3">
    <property type="entry name" value="TRANSCRIPTIONAL REGULATOR ATRX HOMOLOG"/>
    <property type="match status" value="1"/>
</dbReference>
<evidence type="ECO:0000256" key="1">
    <source>
        <dbReference type="ARBA" id="ARBA00004123"/>
    </source>
</evidence>
<dbReference type="Gene3D" id="3.40.50.300">
    <property type="entry name" value="P-loop containing nucleotide triphosphate hydrolases"/>
    <property type="match status" value="1"/>
</dbReference>
<keyword evidence="8" id="KW-1185">Reference proteome</keyword>
<dbReference type="WBParaSite" id="Minc3s02459g30157">
    <property type="protein sequence ID" value="Minc3s02459g30157"/>
    <property type="gene ID" value="Minc3s02459g30157"/>
</dbReference>